<evidence type="ECO:0000256" key="1">
    <source>
        <dbReference type="SAM" id="MobiDB-lite"/>
    </source>
</evidence>
<dbReference type="EMBL" id="JAACJL010000057">
    <property type="protein sequence ID" value="KAF4611925.1"/>
    <property type="molecule type" value="Genomic_DNA"/>
</dbReference>
<dbReference type="Proteomes" id="UP000521872">
    <property type="component" value="Unassembled WGS sequence"/>
</dbReference>
<gene>
    <name evidence="2" type="ORF">D9613_004364</name>
</gene>
<feature type="region of interest" description="Disordered" evidence="1">
    <location>
        <begin position="20"/>
        <end position="48"/>
    </location>
</feature>
<organism evidence="2 3">
    <name type="scientific">Agrocybe pediades</name>
    <dbReference type="NCBI Taxonomy" id="84607"/>
    <lineage>
        <taxon>Eukaryota</taxon>
        <taxon>Fungi</taxon>
        <taxon>Dikarya</taxon>
        <taxon>Basidiomycota</taxon>
        <taxon>Agaricomycotina</taxon>
        <taxon>Agaricomycetes</taxon>
        <taxon>Agaricomycetidae</taxon>
        <taxon>Agaricales</taxon>
        <taxon>Agaricineae</taxon>
        <taxon>Strophariaceae</taxon>
        <taxon>Agrocybe</taxon>
    </lineage>
</organism>
<dbReference type="AlphaFoldDB" id="A0A8H4VL19"/>
<comment type="caution">
    <text evidence="2">The sequence shown here is derived from an EMBL/GenBank/DDBJ whole genome shotgun (WGS) entry which is preliminary data.</text>
</comment>
<evidence type="ECO:0000313" key="2">
    <source>
        <dbReference type="EMBL" id="KAF4611925.1"/>
    </source>
</evidence>
<keyword evidence="3" id="KW-1185">Reference proteome</keyword>
<accession>A0A8H4VL19</accession>
<proteinExistence type="predicted"/>
<reference evidence="2 3" key="1">
    <citation type="submission" date="2019-12" db="EMBL/GenBank/DDBJ databases">
        <authorList>
            <person name="Floudas D."/>
            <person name="Bentzer J."/>
            <person name="Ahren D."/>
            <person name="Johansson T."/>
            <person name="Persson P."/>
            <person name="Tunlid A."/>
        </authorList>
    </citation>
    <scope>NUCLEOTIDE SEQUENCE [LARGE SCALE GENOMIC DNA]</scope>
    <source>
        <strain evidence="2 3">CBS 102.39</strain>
    </source>
</reference>
<feature type="compositionally biased region" description="Acidic residues" evidence="1">
    <location>
        <begin position="36"/>
        <end position="46"/>
    </location>
</feature>
<protein>
    <submittedName>
        <fullName evidence="2">Uncharacterized protein</fullName>
    </submittedName>
</protein>
<sequence>MIAPELLILRDAYLRRDETPRAATNCGHPECRDSDPDSDDTDDNDDGAQPQVHMCMLNKWKIPDAPQGYAWDTMDEAGKIVFITYMVERIRPKILCGATDPDVYAMWYCWEAEYILWKLKARNRRRHPQPQVPLRGWRRCDSTILLKDALLLVTSNKYGTLCPHLFREIEEEEARLKEEELQVPTCLTDNSCYGECVVPYTGNLGSWQDLQTCRIEAAARAILSLETGSDTQAHSFFYLESFGKLKAIWRRDDELYFGW</sequence>
<name>A0A8H4VL19_9AGAR</name>
<evidence type="ECO:0000313" key="3">
    <source>
        <dbReference type="Proteomes" id="UP000521872"/>
    </source>
</evidence>